<dbReference type="Proteomes" id="UP001370348">
    <property type="component" value="Chromosome"/>
</dbReference>
<accession>A0ABZ2LPZ0</accession>
<evidence type="ECO:0000256" key="1">
    <source>
        <dbReference type="SAM" id="MobiDB-lite"/>
    </source>
</evidence>
<evidence type="ECO:0000313" key="3">
    <source>
        <dbReference type="EMBL" id="WXB11836.1"/>
    </source>
</evidence>
<feature type="domain" description="FHA" evidence="2">
    <location>
        <begin position="55"/>
        <end position="106"/>
    </location>
</feature>
<dbReference type="RefSeq" id="WP_394821454.1">
    <property type="nucleotide sequence ID" value="NZ_CP089984.1"/>
</dbReference>
<dbReference type="SMART" id="SM00240">
    <property type="entry name" value="FHA"/>
    <property type="match status" value="1"/>
</dbReference>
<evidence type="ECO:0000259" key="2">
    <source>
        <dbReference type="PROSITE" id="PS50006"/>
    </source>
</evidence>
<dbReference type="InterPro" id="IPR008984">
    <property type="entry name" value="SMAD_FHA_dom_sf"/>
</dbReference>
<keyword evidence="4" id="KW-1185">Reference proteome</keyword>
<dbReference type="Pfam" id="PF00498">
    <property type="entry name" value="FHA"/>
    <property type="match status" value="1"/>
</dbReference>
<protein>
    <submittedName>
        <fullName evidence="3">FHA domain-containing protein</fullName>
    </submittedName>
</protein>
<evidence type="ECO:0000313" key="4">
    <source>
        <dbReference type="Proteomes" id="UP001370348"/>
    </source>
</evidence>
<organism evidence="3 4">
    <name type="scientific">Pendulispora albinea</name>
    <dbReference type="NCBI Taxonomy" id="2741071"/>
    <lineage>
        <taxon>Bacteria</taxon>
        <taxon>Pseudomonadati</taxon>
        <taxon>Myxococcota</taxon>
        <taxon>Myxococcia</taxon>
        <taxon>Myxococcales</taxon>
        <taxon>Sorangiineae</taxon>
        <taxon>Pendulisporaceae</taxon>
        <taxon>Pendulispora</taxon>
    </lineage>
</organism>
<dbReference type="SUPFAM" id="SSF49879">
    <property type="entry name" value="SMAD/FHA domain"/>
    <property type="match status" value="1"/>
</dbReference>
<reference evidence="3 4" key="1">
    <citation type="submission" date="2021-12" db="EMBL/GenBank/DDBJ databases">
        <title>Discovery of the Pendulisporaceae a myxobacterial family with distinct sporulation behavior and unique specialized metabolism.</title>
        <authorList>
            <person name="Garcia R."/>
            <person name="Popoff A."/>
            <person name="Bader C.D."/>
            <person name="Loehr J."/>
            <person name="Walesch S."/>
            <person name="Walt C."/>
            <person name="Boldt J."/>
            <person name="Bunk B."/>
            <person name="Haeckl F.J.F.P.J."/>
            <person name="Gunesch A.P."/>
            <person name="Birkelbach J."/>
            <person name="Nuebel U."/>
            <person name="Pietschmann T."/>
            <person name="Bach T."/>
            <person name="Mueller R."/>
        </authorList>
    </citation>
    <scope>NUCLEOTIDE SEQUENCE [LARGE SCALE GENOMIC DNA]</scope>
    <source>
        <strain evidence="3 4">MSr11954</strain>
    </source>
</reference>
<sequence length="180" mass="19832">MSRVLPANTPTRVVCTLRAQRIERSVRGVEQQIVLLVHDLVNYQQFAYVPDCLPVAIGRDPEKAACALLNDLHVSRLHASVNLWGDELLVRDEKSKNGTLVDGERLMPGVWIIVGALTHAHELRIGGCSIHVIEGAVNIMRQLERDGRYELRGPGSPPPSRIRRTSPDRDNAHGSGSPAT</sequence>
<gene>
    <name evidence="3" type="ORF">LZC94_28750</name>
</gene>
<proteinExistence type="predicted"/>
<dbReference type="EMBL" id="CP089984">
    <property type="protein sequence ID" value="WXB11836.1"/>
    <property type="molecule type" value="Genomic_DNA"/>
</dbReference>
<dbReference type="CDD" id="cd00060">
    <property type="entry name" value="FHA"/>
    <property type="match status" value="1"/>
</dbReference>
<name>A0ABZ2LPZ0_9BACT</name>
<dbReference type="PROSITE" id="PS50006">
    <property type="entry name" value="FHA_DOMAIN"/>
    <property type="match status" value="1"/>
</dbReference>
<feature type="region of interest" description="Disordered" evidence="1">
    <location>
        <begin position="148"/>
        <end position="180"/>
    </location>
</feature>
<dbReference type="InterPro" id="IPR000253">
    <property type="entry name" value="FHA_dom"/>
</dbReference>
<dbReference type="Gene3D" id="2.60.200.20">
    <property type="match status" value="1"/>
</dbReference>